<sequence length="77" mass="8976">MNENRHFQAYYLESLEHEDEELIRAISASLETLPSTNINNIGEQKIEIDITKKNHNRLPFLMLFDGSILVNKTKSMK</sequence>
<dbReference type="EMBL" id="MK072507">
    <property type="protein sequence ID" value="AYV86468.1"/>
    <property type="molecule type" value="Genomic_DNA"/>
</dbReference>
<gene>
    <name evidence="1" type="ORF">Sylvanvirus1_64</name>
</gene>
<name>A0A3G5AH60_9VIRU</name>
<evidence type="ECO:0000313" key="1">
    <source>
        <dbReference type="EMBL" id="AYV86468.1"/>
    </source>
</evidence>
<accession>A0A3G5AH60</accession>
<proteinExistence type="predicted"/>
<organism evidence="1">
    <name type="scientific">Sylvanvirus sp</name>
    <dbReference type="NCBI Taxonomy" id="2487774"/>
    <lineage>
        <taxon>Viruses</taxon>
    </lineage>
</organism>
<protein>
    <submittedName>
        <fullName evidence="1">Uncharacterized protein</fullName>
    </submittedName>
</protein>
<reference evidence="1" key="1">
    <citation type="submission" date="2018-10" db="EMBL/GenBank/DDBJ databases">
        <title>Hidden diversity of soil giant viruses.</title>
        <authorList>
            <person name="Schulz F."/>
            <person name="Alteio L."/>
            <person name="Goudeau D."/>
            <person name="Ryan E.M."/>
            <person name="Malmstrom R.R."/>
            <person name="Blanchard J."/>
            <person name="Woyke T."/>
        </authorList>
    </citation>
    <scope>NUCLEOTIDE SEQUENCE</scope>
    <source>
        <strain evidence="1">SYV1</strain>
    </source>
</reference>